<evidence type="ECO:0000256" key="1">
    <source>
        <dbReference type="ARBA" id="ARBA00023015"/>
    </source>
</evidence>
<dbReference type="GO" id="GO:0006950">
    <property type="term" value="P:response to stress"/>
    <property type="evidence" value="ECO:0007669"/>
    <property type="project" value="TreeGrafter"/>
</dbReference>
<reference evidence="5 6" key="1">
    <citation type="submission" date="2019-07" db="EMBL/GenBank/DDBJ databases">
        <title>Whole genome shotgun sequence of Reyranella soli NBRC 108950.</title>
        <authorList>
            <person name="Hosoyama A."/>
            <person name="Uohara A."/>
            <person name="Ohji S."/>
            <person name="Ichikawa N."/>
        </authorList>
    </citation>
    <scope>NUCLEOTIDE SEQUENCE [LARGE SCALE GENOMIC DNA]</scope>
    <source>
        <strain evidence="5 6">NBRC 108950</strain>
    </source>
</reference>
<dbReference type="InterPro" id="IPR023187">
    <property type="entry name" value="Tscrpt_reg_MarR-type_CS"/>
</dbReference>
<dbReference type="InterPro" id="IPR036388">
    <property type="entry name" value="WH-like_DNA-bd_sf"/>
</dbReference>
<dbReference type="EMBL" id="BKAJ01000018">
    <property type="protein sequence ID" value="GEP53914.1"/>
    <property type="molecule type" value="Genomic_DNA"/>
</dbReference>
<proteinExistence type="predicted"/>
<keyword evidence="1" id="KW-0805">Transcription regulation</keyword>
<gene>
    <name evidence="5" type="ORF">RSO01_10800</name>
</gene>
<comment type="caution">
    <text evidence="5">The sequence shown here is derived from an EMBL/GenBank/DDBJ whole genome shotgun (WGS) entry which is preliminary data.</text>
</comment>
<accession>A0A512N4K9</accession>
<name>A0A512N4K9_9HYPH</name>
<feature type="domain" description="HTH marR-type" evidence="4">
    <location>
        <begin position="16"/>
        <end position="150"/>
    </location>
</feature>
<dbReference type="InterPro" id="IPR036390">
    <property type="entry name" value="WH_DNA-bd_sf"/>
</dbReference>
<evidence type="ECO:0000256" key="3">
    <source>
        <dbReference type="ARBA" id="ARBA00023163"/>
    </source>
</evidence>
<dbReference type="InterPro" id="IPR000835">
    <property type="entry name" value="HTH_MarR-typ"/>
</dbReference>
<dbReference type="Pfam" id="PF12802">
    <property type="entry name" value="MarR_2"/>
    <property type="match status" value="1"/>
</dbReference>
<dbReference type="PANTHER" id="PTHR33164:SF105">
    <property type="entry name" value="TRANSCRIPTIONAL REPRESSOR PROTEIN-RELATED"/>
    <property type="match status" value="1"/>
</dbReference>
<evidence type="ECO:0000256" key="2">
    <source>
        <dbReference type="ARBA" id="ARBA00023125"/>
    </source>
</evidence>
<keyword evidence="2" id="KW-0238">DNA-binding</keyword>
<dbReference type="GO" id="GO:0003677">
    <property type="term" value="F:DNA binding"/>
    <property type="evidence" value="ECO:0007669"/>
    <property type="project" value="UniProtKB-KW"/>
</dbReference>
<dbReference type="PROSITE" id="PS50995">
    <property type="entry name" value="HTH_MARR_2"/>
    <property type="match status" value="1"/>
</dbReference>
<evidence type="ECO:0000259" key="4">
    <source>
        <dbReference type="PROSITE" id="PS50995"/>
    </source>
</evidence>
<dbReference type="SMART" id="SM00347">
    <property type="entry name" value="HTH_MARR"/>
    <property type="match status" value="1"/>
</dbReference>
<dbReference type="GO" id="GO:0003700">
    <property type="term" value="F:DNA-binding transcription factor activity"/>
    <property type="evidence" value="ECO:0007669"/>
    <property type="project" value="InterPro"/>
</dbReference>
<evidence type="ECO:0000313" key="5">
    <source>
        <dbReference type="EMBL" id="GEP53914.1"/>
    </source>
</evidence>
<dbReference type="AlphaFoldDB" id="A0A512N4K9"/>
<dbReference type="InterPro" id="IPR039422">
    <property type="entry name" value="MarR/SlyA-like"/>
</dbReference>
<dbReference type="Proteomes" id="UP000321058">
    <property type="component" value="Unassembled WGS sequence"/>
</dbReference>
<dbReference type="PROSITE" id="PS01117">
    <property type="entry name" value="HTH_MARR_1"/>
    <property type="match status" value="1"/>
</dbReference>
<protein>
    <submittedName>
        <fullName evidence="5">MarR family transcriptional regulator</fullName>
    </submittedName>
</protein>
<organism evidence="5 6">
    <name type="scientific">Reyranella soli</name>
    <dbReference type="NCBI Taxonomy" id="1230389"/>
    <lineage>
        <taxon>Bacteria</taxon>
        <taxon>Pseudomonadati</taxon>
        <taxon>Pseudomonadota</taxon>
        <taxon>Alphaproteobacteria</taxon>
        <taxon>Hyphomicrobiales</taxon>
        <taxon>Reyranellaceae</taxon>
        <taxon>Reyranella</taxon>
    </lineage>
</organism>
<keyword evidence="3" id="KW-0804">Transcription</keyword>
<dbReference type="SUPFAM" id="SSF46785">
    <property type="entry name" value="Winged helix' DNA-binding domain"/>
    <property type="match status" value="1"/>
</dbReference>
<dbReference type="Gene3D" id="1.10.10.10">
    <property type="entry name" value="Winged helix-like DNA-binding domain superfamily/Winged helix DNA-binding domain"/>
    <property type="match status" value="1"/>
</dbReference>
<dbReference type="PANTHER" id="PTHR33164">
    <property type="entry name" value="TRANSCRIPTIONAL REGULATOR, MARR FAMILY"/>
    <property type="match status" value="1"/>
</dbReference>
<keyword evidence="6" id="KW-1185">Reference proteome</keyword>
<sequence>MHDGDRYVKHSFRSDSPCIVAAMRAATRRLTQLYDDAMAPTGLRITQFHVLSELNRRSADPPTVGELAEILIMERSALGQTLRPLERDGFIDLGQDARDGRRRPITLTKKGKDKVASGRRYWAVAHEKFGHFFGDSQLALLRETLRGIAESPQLPDAFRQASTASRRKS</sequence>
<evidence type="ECO:0000313" key="6">
    <source>
        <dbReference type="Proteomes" id="UP000321058"/>
    </source>
</evidence>